<evidence type="ECO:0000256" key="2">
    <source>
        <dbReference type="PROSITE-ProRule" id="PRU00252"/>
    </source>
</evidence>
<evidence type="ECO:0000256" key="3">
    <source>
        <dbReference type="SAM" id="MobiDB-lite"/>
    </source>
</evidence>
<comment type="caution">
    <text evidence="4">The sequence shown here is derived from an EMBL/GenBank/DDBJ whole genome shotgun (WGS) entry which is preliminary data.</text>
</comment>
<feature type="compositionally biased region" description="Basic and acidic residues" evidence="3">
    <location>
        <begin position="121"/>
        <end position="130"/>
    </location>
</feature>
<dbReference type="InterPro" id="IPR012340">
    <property type="entry name" value="NA-bd_OB-fold"/>
</dbReference>
<dbReference type="OrthoDB" id="513679at2"/>
<dbReference type="PANTHER" id="PTHR10302:SF27">
    <property type="entry name" value="SINGLE-STRANDED DNA-BINDING PROTEIN"/>
    <property type="match status" value="1"/>
</dbReference>
<reference evidence="4 5" key="1">
    <citation type="submission" date="2016-11" db="EMBL/GenBank/DDBJ databases">
        <title>Draft Genome Sequences of Nine Cyanobacterial Strains from Diverse Habitats.</title>
        <authorList>
            <person name="Zhu T."/>
            <person name="Hou S."/>
            <person name="Lu X."/>
            <person name="Hess W.R."/>
        </authorList>
    </citation>
    <scope>NUCLEOTIDE SEQUENCE [LARGE SCALE GENOMIC DNA]</scope>
    <source>
        <strain evidence="4 5">5.2 s.c.1</strain>
    </source>
</reference>
<dbReference type="GO" id="GO:0006260">
    <property type="term" value="P:DNA replication"/>
    <property type="evidence" value="ECO:0007669"/>
    <property type="project" value="InterPro"/>
</dbReference>
<organism evidence="4 5">
    <name type="scientific">Chroogloeocystis siderophila 5.2 s.c.1</name>
    <dbReference type="NCBI Taxonomy" id="247279"/>
    <lineage>
        <taxon>Bacteria</taxon>
        <taxon>Bacillati</taxon>
        <taxon>Cyanobacteriota</taxon>
        <taxon>Cyanophyceae</taxon>
        <taxon>Oscillatoriophycideae</taxon>
        <taxon>Chroococcales</taxon>
        <taxon>Chroococcaceae</taxon>
        <taxon>Chroogloeocystis</taxon>
    </lineage>
</organism>
<accession>A0A1U7HX50</accession>
<feature type="compositionally biased region" description="Low complexity" evidence="3">
    <location>
        <begin position="107"/>
        <end position="117"/>
    </location>
</feature>
<evidence type="ECO:0000256" key="1">
    <source>
        <dbReference type="ARBA" id="ARBA00023125"/>
    </source>
</evidence>
<dbReference type="PANTHER" id="PTHR10302">
    <property type="entry name" value="SINGLE-STRANDED DNA-BINDING PROTEIN"/>
    <property type="match status" value="1"/>
</dbReference>
<dbReference type="Gene3D" id="2.40.50.140">
    <property type="entry name" value="Nucleic acid-binding proteins"/>
    <property type="match status" value="1"/>
</dbReference>
<dbReference type="CDD" id="cd04496">
    <property type="entry name" value="SSB_OBF"/>
    <property type="match status" value="1"/>
</dbReference>
<dbReference type="GO" id="GO:0009295">
    <property type="term" value="C:nucleoid"/>
    <property type="evidence" value="ECO:0007669"/>
    <property type="project" value="TreeGrafter"/>
</dbReference>
<keyword evidence="1 2" id="KW-0238">DNA-binding</keyword>
<feature type="compositionally biased region" description="Low complexity" evidence="3">
    <location>
        <begin position="132"/>
        <end position="148"/>
    </location>
</feature>
<dbReference type="InterPro" id="IPR000424">
    <property type="entry name" value="Primosome_PriB/ssb"/>
</dbReference>
<dbReference type="SUPFAM" id="SSF50249">
    <property type="entry name" value="Nucleic acid-binding proteins"/>
    <property type="match status" value="1"/>
</dbReference>
<name>A0A1U7HX50_9CHRO</name>
<evidence type="ECO:0000313" key="4">
    <source>
        <dbReference type="EMBL" id="OKH28158.1"/>
    </source>
</evidence>
<dbReference type="AlphaFoldDB" id="A0A1U7HX50"/>
<feature type="region of interest" description="Disordered" evidence="3">
    <location>
        <begin position="107"/>
        <end position="180"/>
    </location>
</feature>
<dbReference type="Pfam" id="PF00436">
    <property type="entry name" value="SSB"/>
    <property type="match status" value="1"/>
</dbReference>
<dbReference type="Proteomes" id="UP000185984">
    <property type="component" value="Unassembled WGS sequence"/>
</dbReference>
<dbReference type="STRING" id="247279.NIES1031_06210"/>
<proteinExistence type="predicted"/>
<gene>
    <name evidence="4" type="ORF">NIES1031_06210</name>
</gene>
<dbReference type="InterPro" id="IPR011344">
    <property type="entry name" value="ssDNA-bd"/>
</dbReference>
<dbReference type="EMBL" id="MRCC01000004">
    <property type="protein sequence ID" value="OKH28158.1"/>
    <property type="molecule type" value="Genomic_DNA"/>
</dbReference>
<evidence type="ECO:0000313" key="5">
    <source>
        <dbReference type="Proteomes" id="UP000185984"/>
    </source>
</evidence>
<keyword evidence="5" id="KW-1185">Reference proteome</keyword>
<dbReference type="RefSeq" id="WP_073548611.1">
    <property type="nucleotide sequence ID" value="NZ_CAWMVK010000034.1"/>
</dbReference>
<protein>
    <submittedName>
        <fullName evidence="4">Single-stranded DNA-binding protein</fullName>
    </submittedName>
</protein>
<feature type="compositionally biased region" description="Acidic residues" evidence="3">
    <location>
        <begin position="171"/>
        <end position="180"/>
    </location>
</feature>
<dbReference type="GO" id="GO:0003697">
    <property type="term" value="F:single-stranded DNA binding"/>
    <property type="evidence" value="ECO:0007669"/>
    <property type="project" value="InterPro"/>
</dbReference>
<sequence>MNSCILMAEIVQAPQLRYTSDNMALAEMLIQFPGLRAEDPPATLKAVGWGNLAQEIEQNYQQGDRVIIEGRLSMSTFERSEGFKEKRAELTVQRIHAVDKTVDTTATKANPKAAPAAVSSRSEKAAKNVDSDTMSRTAMATSTTNRTDVIADFATYEPPVRTSSAPLPSSEDQDIDDIPF</sequence>
<dbReference type="PROSITE" id="PS50935">
    <property type="entry name" value="SSB"/>
    <property type="match status" value="1"/>
</dbReference>